<dbReference type="InterPro" id="IPR001341">
    <property type="entry name" value="Asp_kinase"/>
</dbReference>
<dbReference type="GO" id="GO:0005829">
    <property type="term" value="C:cytosol"/>
    <property type="evidence" value="ECO:0007669"/>
    <property type="project" value="TreeGrafter"/>
</dbReference>
<evidence type="ECO:0000259" key="11">
    <source>
        <dbReference type="Pfam" id="PF00696"/>
    </source>
</evidence>
<comment type="pathway">
    <text evidence="1 10">Amino-acid biosynthesis; L-lysine biosynthesis via DAP pathway; (S)-tetrahydrodipicolinate from L-aspartate: step 1/4.</text>
</comment>
<dbReference type="EMBL" id="SETE01000006">
    <property type="protein sequence ID" value="RYM32375.1"/>
    <property type="molecule type" value="Genomic_DNA"/>
</dbReference>
<dbReference type="Pfam" id="PF00696">
    <property type="entry name" value="AA_kinase"/>
    <property type="match status" value="1"/>
</dbReference>
<evidence type="ECO:0000256" key="10">
    <source>
        <dbReference type="RuleBase" id="RU004249"/>
    </source>
</evidence>
<dbReference type="GO" id="GO:0009088">
    <property type="term" value="P:threonine biosynthetic process"/>
    <property type="evidence" value="ECO:0007669"/>
    <property type="project" value="UniProtKB-UniPathway"/>
</dbReference>
<evidence type="ECO:0000256" key="1">
    <source>
        <dbReference type="ARBA" id="ARBA00004766"/>
    </source>
</evidence>
<dbReference type="UniPathway" id="UPA00050">
    <property type="reaction ID" value="UER00461"/>
</dbReference>
<dbReference type="NCBIfam" id="TIGR00657">
    <property type="entry name" value="asp_kinases"/>
    <property type="match status" value="1"/>
</dbReference>
<evidence type="ECO:0000256" key="2">
    <source>
        <dbReference type="ARBA" id="ARBA00010122"/>
    </source>
</evidence>
<feature type="domain" description="Aspartate/glutamate/uridylate kinase" evidence="11">
    <location>
        <begin position="2"/>
        <end position="280"/>
    </location>
</feature>
<keyword evidence="6 8" id="KW-0067">ATP-binding</keyword>
<feature type="binding site" evidence="8">
    <location>
        <position position="43"/>
    </location>
    <ligand>
        <name>substrate</name>
    </ligand>
</feature>
<dbReference type="GO" id="GO:0005524">
    <property type="term" value="F:ATP binding"/>
    <property type="evidence" value="ECO:0007669"/>
    <property type="project" value="UniProtKB-KW"/>
</dbReference>
<dbReference type="InterPro" id="IPR036393">
    <property type="entry name" value="AceGlu_kinase-like_sf"/>
</dbReference>
<dbReference type="GO" id="GO:0009090">
    <property type="term" value="P:homoserine biosynthetic process"/>
    <property type="evidence" value="ECO:0007669"/>
    <property type="project" value="TreeGrafter"/>
</dbReference>
<dbReference type="Proteomes" id="UP000293952">
    <property type="component" value="Unassembled WGS sequence"/>
</dbReference>
<reference evidence="12 13" key="1">
    <citation type="submission" date="2019-02" db="EMBL/GenBank/DDBJ databases">
        <title>Genome sequence of the sea-ice species Brumimicrobium glaciale.</title>
        <authorList>
            <person name="Bowman J.P."/>
        </authorList>
    </citation>
    <scope>NUCLEOTIDE SEQUENCE [LARGE SCALE GENOMIC DNA]</scope>
    <source>
        <strain evidence="12 13">IC156</strain>
    </source>
</reference>
<sequence>MKVFKFGGASVKTASAVKNVKSILDQYKNDDLFVVVSAMGKTTNAMEGIVKALYEKNTDDFCALVEDRKDFHLDIMNGLFDDNSHLIFDEVEEIFTELIAQKDERLVENYNYQYDQIVSLGEVLSTKIIAAYLTLYENDACWKDARTFIRTNNAYRKAEVDWERTQKLMDSELKSKKCRISVTQGFIGHTKEGFTTTLGREGSDFTAGIIAYCTNAESVTIWKDVPGMLNADPKWFENTVKLDKISFREAIELAYYGASVIHPKTIKPLQNKNIPLYIKSFLDPEASGTIIQTSTENDDLVPSFIFKVDQVLLSITPKDFSFVVEENLSDIFKKLALSGGHINVMQNSAVSFSVCLDINKDELNHLVEMLSDEYEVRYNDNLELVTIRHYDQHTIDRVTKNREILMEQKTRQTVRIVMRNMGVEVEGDADIR</sequence>
<dbReference type="GO" id="GO:0004072">
    <property type="term" value="F:aspartate kinase activity"/>
    <property type="evidence" value="ECO:0007669"/>
    <property type="project" value="UniProtKB-EC"/>
</dbReference>
<keyword evidence="10" id="KW-0028">Amino-acid biosynthesis</keyword>
<proteinExistence type="inferred from homology"/>
<evidence type="ECO:0000256" key="7">
    <source>
        <dbReference type="ARBA" id="ARBA00047872"/>
    </source>
</evidence>
<dbReference type="PANTHER" id="PTHR21499:SF59">
    <property type="entry name" value="ASPARTOKINASE"/>
    <property type="match status" value="1"/>
</dbReference>
<name>A0A4Q4KGY9_9FLAO</name>
<dbReference type="PANTHER" id="PTHR21499">
    <property type="entry name" value="ASPARTATE KINASE"/>
    <property type="match status" value="1"/>
</dbReference>
<dbReference type="RefSeq" id="WP_130094485.1">
    <property type="nucleotide sequence ID" value="NZ_SETE01000006.1"/>
</dbReference>
<comment type="catalytic activity">
    <reaction evidence="7 9">
        <text>L-aspartate + ATP = 4-phospho-L-aspartate + ADP</text>
        <dbReference type="Rhea" id="RHEA:23776"/>
        <dbReference type="ChEBI" id="CHEBI:29991"/>
        <dbReference type="ChEBI" id="CHEBI:30616"/>
        <dbReference type="ChEBI" id="CHEBI:57535"/>
        <dbReference type="ChEBI" id="CHEBI:456216"/>
        <dbReference type="EC" id="2.7.2.4"/>
    </reaction>
</comment>
<dbReference type="GO" id="GO:0009089">
    <property type="term" value="P:lysine biosynthetic process via diaminopimelate"/>
    <property type="evidence" value="ECO:0007669"/>
    <property type="project" value="UniProtKB-UniPathway"/>
</dbReference>
<dbReference type="OrthoDB" id="9799110at2"/>
<dbReference type="SUPFAM" id="SSF53633">
    <property type="entry name" value="Carbamate kinase-like"/>
    <property type="match status" value="1"/>
</dbReference>
<evidence type="ECO:0000256" key="5">
    <source>
        <dbReference type="ARBA" id="ARBA00022777"/>
    </source>
</evidence>
<protein>
    <recommendedName>
        <fullName evidence="9">Aspartokinase</fullName>
        <ecNumber evidence="9">2.7.2.4</ecNumber>
    </recommendedName>
</protein>
<accession>A0A4Q4KGY9</accession>
<comment type="similarity">
    <text evidence="2 9">Belongs to the aspartokinase family.</text>
</comment>
<dbReference type="Gene3D" id="1.20.120.1320">
    <property type="entry name" value="Aspartokinase, catalytic domain"/>
    <property type="match status" value="1"/>
</dbReference>
<dbReference type="InterPro" id="IPR001048">
    <property type="entry name" value="Asp/Glu/Uridylate_kinase"/>
</dbReference>
<dbReference type="Gene3D" id="3.40.1160.10">
    <property type="entry name" value="Acetylglutamate kinase-like"/>
    <property type="match status" value="1"/>
</dbReference>
<organism evidence="12 13">
    <name type="scientific">Brumimicrobium glaciale</name>
    <dbReference type="NCBI Taxonomy" id="200475"/>
    <lineage>
        <taxon>Bacteria</taxon>
        <taxon>Pseudomonadati</taxon>
        <taxon>Bacteroidota</taxon>
        <taxon>Flavobacteriia</taxon>
        <taxon>Flavobacteriales</taxon>
        <taxon>Crocinitomicaceae</taxon>
        <taxon>Brumimicrobium</taxon>
    </lineage>
</organism>
<dbReference type="PIRSF" id="PIRSF000726">
    <property type="entry name" value="Asp_kin"/>
    <property type="match status" value="1"/>
</dbReference>
<evidence type="ECO:0000313" key="12">
    <source>
        <dbReference type="EMBL" id="RYM32375.1"/>
    </source>
</evidence>
<dbReference type="UniPathway" id="UPA00034">
    <property type="reaction ID" value="UER00015"/>
</dbReference>
<dbReference type="InterPro" id="IPR042199">
    <property type="entry name" value="AsparK_Bifunc_asparK/hSer_DH"/>
</dbReference>
<dbReference type="UniPathway" id="UPA00051">
    <property type="reaction ID" value="UER00462"/>
</dbReference>
<evidence type="ECO:0000256" key="9">
    <source>
        <dbReference type="RuleBase" id="RU003448"/>
    </source>
</evidence>
<feature type="binding site" evidence="8">
    <location>
        <position position="122"/>
    </location>
    <ligand>
        <name>substrate</name>
    </ligand>
</feature>
<evidence type="ECO:0000256" key="4">
    <source>
        <dbReference type="ARBA" id="ARBA00022741"/>
    </source>
</evidence>
<gene>
    <name evidence="12" type="ORF">ERX46_13920</name>
</gene>
<comment type="pathway">
    <text evidence="10">Amino-acid biosynthesis; L-threonine biosynthesis; L-threonine from L-aspartate: step 1/5.</text>
</comment>
<dbReference type="AlphaFoldDB" id="A0A4Q4KGY9"/>
<dbReference type="InterPro" id="IPR005260">
    <property type="entry name" value="Asp_kin_monofn"/>
</dbReference>
<dbReference type="EC" id="2.7.2.4" evidence="9"/>
<evidence type="ECO:0000256" key="6">
    <source>
        <dbReference type="ARBA" id="ARBA00022840"/>
    </source>
</evidence>
<keyword evidence="5 9" id="KW-0418">Kinase</keyword>
<comment type="pathway">
    <text evidence="10">Amino-acid biosynthesis; L-methionine biosynthesis via de novo pathway; L-homoserine from L-aspartate: step 1/3.</text>
</comment>
<keyword evidence="13" id="KW-1185">Reference proteome</keyword>
<evidence type="ECO:0000313" key="13">
    <source>
        <dbReference type="Proteomes" id="UP000293952"/>
    </source>
</evidence>
<evidence type="ECO:0000256" key="3">
    <source>
        <dbReference type="ARBA" id="ARBA00022679"/>
    </source>
</evidence>
<keyword evidence="3 9" id="KW-0808">Transferase</keyword>
<comment type="caution">
    <text evidence="12">The sequence shown here is derived from an EMBL/GenBank/DDBJ whole genome shotgun (WGS) entry which is preliminary data.</text>
</comment>
<evidence type="ECO:0000256" key="8">
    <source>
        <dbReference type="PIRSR" id="PIRSR000726-1"/>
    </source>
</evidence>
<feature type="binding site" evidence="8">
    <location>
        <begin position="5"/>
        <end position="8"/>
    </location>
    <ligand>
        <name>ATP</name>
        <dbReference type="ChEBI" id="CHEBI:30616"/>
    </ligand>
</feature>
<keyword evidence="4 8" id="KW-0547">Nucleotide-binding</keyword>